<dbReference type="InterPro" id="IPR036412">
    <property type="entry name" value="HAD-like_sf"/>
</dbReference>
<feature type="non-terminal residue" evidence="2">
    <location>
        <position position="1"/>
    </location>
</feature>
<dbReference type="GO" id="GO:0046404">
    <property type="term" value="F:ATP-dependent polydeoxyribonucleotide 5'-hydroxyl-kinase activity"/>
    <property type="evidence" value="ECO:0007669"/>
    <property type="project" value="TreeGrafter"/>
</dbReference>
<feature type="non-terminal residue" evidence="2">
    <location>
        <position position="471"/>
    </location>
</feature>
<gene>
    <name evidence="2" type="ORF">CTOB1V02_LOCUS3692</name>
</gene>
<dbReference type="GO" id="GO:0006281">
    <property type="term" value="P:DNA repair"/>
    <property type="evidence" value="ECO:0007669"/>
    <property type="project" value="TreeGrafter"/>
</dbReference>
<evidence type="ECO:0000256" key="1">
    <source>
        <dbReference type="SAM" id="MobiDB-lite"/>
    </source>
</evidence>
<proteinExistence type="predicted"/>
<feature type="region of interest" description="Disordered" evidence="1">
    <location>
        <begin position="445"/>
        <end position="471"/>
    </location>
</feature>
<accession>A0A7R8W6A8</accession>
<reference evidence="2" key="1">
    <citation type="submission" date="2020-11" db="EMBL/GenBank/DDBJ databases">
        <authorList>
            <person name="Tran Van P."/>
        </authorList>
    </citation>
    <scope>NUCLEOTIDE SEQUENCE</scope>
</reference>
<dbReference type="AlphaFoldDB" id="A0A7R8W6A8"/>
<dbReference type="InterPro" id="IPR006551">
    <property type="entry name" value="Polynucleotide_phosphatase"/>
</dbReference>
<sequence length="471" mass="51320">TAEKVEEKKESGTSSASKRRSSPPSPPSSAKRTKTRTSEEESRGKTKSSPSEEKASKPTQFPMEAGPCRDQRTRSSPPADVRMPVKVLEEGWSEAGDGEVMIYASEAFLTARAKVSKVAGFDLDGTLITTASGKTFPVDRNDWKISFSEVPGKLKALASQASVVIAILSNQRGVSKGKMTKSDLKTKIHGILTRLGLLNSSTPLIFMASIGNGRFRKPCTGMWEHLLAVMGVATPTLGESFYCGDAAGREAGWAPRRKKDFSCSDRLFALNLGLPFLTPEEFFLGQKPTTRFELPTFDPRETLNRTLPLLEPTTADLKKEKQEVIVLVGAPGSGKSHFAATNLKHCLIVNRDTLGTWQKCVAETKAALQKGQSVVVDNTNMDAASRQRYIEQECHRLPSATDPVTNFRLLLILRKSEGSHSGMGMECLRVERLADRATLMPAEGAGRMPAEERREPLWNGNGMPPGGTPGR</sequence>
<dbReference type="GO" id="GO:0046403">
    <property type="term" value="F:polynucleotide 3'-phosphatase activity"/>
    <property type="evidence" value="ECO:0007669"/>
    <property type="project" value="TreeGrafter"/>
</dbReference>
<dbReference type="NCBIfam" id="TIGR01662">
    <property type="entry name" value="HAD-SF-IIIA"/>
    <property type="match status" value="1"/>
</dbReference>
<dbReference type="EMBL" id="OB660658">
    <property type="protein sequence ID" value="CAD7225760.1"/>
    <property type="molecule type" value="Genomic_DNA"/>
</dbReference>
<dbReference type="GO" id="GO:0003690">
    <property type="term" value="F:double-stranded DNA binding"/>
    <property type="evidence" value="ECO:0007669"/>
    <property type="project" value="TreeGrafter"/>
</dbReference>
<dbReference type="InterPro" id="IPR023214">
    <property type="entry name" value="HAD_sf"/>
</dbReference>
<dbReference type="PANTHER" id="PTHR12083">
    <property type="entry name" value="BIFUNCTIONAL POLYNUCLEOTIDE PHOSPHATASE/KINASE"/>
    <property type="match status" value="1"/>
</dbReference>
<dbReference type="InterPro" id="IPR013954">
    <property type="entry name" value="PNK3P"/>
</dbReference>
<feature type="compositionally biased region" description="Basic and acidic residues" evidence="1">
    <location>
        <begin position="36"/>
        <end position="56"/>
    </location>
</feature>
<feature type="region of interest" description="Disordered" evidence="1">
    <location>
        <begin position="1"/>
        <end position="82"/>
    </location>
</feature>
<dbReference type="Pfam" id="PF08645">
    <property type="entry name" value="PNK3P"/>
    <property type="match status" value="1"/>
</dbReference>
<dbReference type="NCBIfam" id="TIGR01664">
    <property type="entry name" value="DNA-3'-Pase"/>
    <property type="match status" value="1"/>
</dbReference>
<dbReference type="InterPro" id="IPR027417">
    <property type="entry name" value="P-loop_NTPase"/>
</dbReference>
<organism evidence="2">
    <name type="scientific">Cyprideis torosa</name>
    <dbReference type="NCBI Taxonomy" id="163714"/>
    <lineage>
        <taxon>Eukaryota</taxon>
        <taxon>Metazoa</taxon>
        <taxon>Ecdysozoa</taxon>
        <taxon>Arthropoda</taxon>
        <taxon>Crustacea</taxon>
        <taxon>Oligostraca</taxon>
        <taxon>Ostracoda</taxon>
        <taxon>Podocopa</taxon>
        <taxon>Podocopida</taxon>
        <taxon>Cytherocopina</taxon>
        <taxon>Cytheroidea</taxon>
        <taxon>Cytherideidae</taxon>
        <taxon>Cyprideis</taxon>
    </lineage>
</organism>
<evidence type="ECO:0000313" key="2">
    <source>
        <dbReference type="EMBL" id="CAD7225760.1"/>
    </source>
</evidence>
<dbReference type="Gene3D" id="3.40.50.1000">
    <property type="entry name" value="HAD superfamily/HAD-like"/>
    <property type="match status" value="1"/>
</dbReference>
<feature type="compositionally biased region" description="Basic and acidic residues" evidence="1">
    <location>
        <begin position="1"/>
        <end position="11"/>
    </location>
</feature>
<dbReference type="OrthoDB" id="19045at2759"/>
<dbReference type="SUPFAM" id="SSF56784">
    <property type="entry name" value="HAD-like"/>
    <property type="match status" value="1"/>
</dbReference>
<dbReference type="InterPro" id="IPR006549">
    <property type="entry name" value="HAD-SF_hydro_IIIA"/>
</dbReference>
<name>A0A7R8W6A8_9CRUS</name>
<protein>
    <submittedName>
        <fullName evidence="2">Uncharacterized protein</fullName>
    </submittedName>
</protein>
<dbReference type="Gene3D" id="3.40.50.300">
    <property type="entry name" value="P-loop containing nucleotide triphosphate hydrolases"/>
    <property type="match status" value="1"/>
</dbReference>
<dbReference type="SUPFAM" id="SSF52540">
    <property type="entry name" value="P-loop containing nucleoside triphosphate hydrolases"/>
    <property type="match status" value="1"/>
</dbReference>
<dbReference type="PANTHER" id="PTHR12083:SF9">
    <property type="entry name" value="BIFUNCTIONAL POLYNUCLEOTIDE PHOSPHATASE_KINASE"/>
    <property type="match status" value="1"/>
</dbReference>